<protein>
    <submittedName>
        <fullName evidence="1">Uncharacterized protein</fullName>
    </submittedName>
</protein>
<reference evidence="2" key="1">
    <citation type="submission" date="2019-09" db="EMBL/GenBank/DDBJ databases">
        <title>Distinct polysaccharide growth profiles of human intestinal Prevotella copri isolates.</title>
        <authorList>
            <person name="Fehlner-Peach H."/>
            <person name="Magnabosco C."/>
            <person name="Raghavan V."/>
            <person name="Scher J.U."/>
            <person name="Tett A."/>
            <person name="Cox L.M."/>
            <person name="Gottsegen C."/>
            <person name="Watters A."/>
            <person name="Wiltshire- Gordon J.D."/>
            <person name="Segata N."/>
            <person name="Bonneau R."/>
            <person name="Littman D.R."/>
        </authorList>
    </citation>
    <scope>NUCLEOTIDE SEQUENCE [LARGE SCALE GENOMIC DNA]</scope>
    <source>
        <strain evidence="2">iAU3127</strain>
    </source>
</reference>
<dbReference type="EMBL" id="VZAP01000062">
    <property type="protein sequence ID" value="MQO92080.1"/>
    <property type="molecule type" value="Genomic_DNA"/>
</dbReference>
<gene>
    <name evidence="1" type="ORF">F7D31_05235</name>
</gene>
<evidence type="ECO:0000313" key="1">
    <source>
        <dbReference type="EMBL" id="MQO92080.1"/>
    </source>
</evidence>
<sequence>MMHPSCLMRVEEYIKDKDEEVRKVIRNLCVTSSTNLRIPDLKKTCNPITDKAPKKCRIALLVFDNFRTYPDGDDNYGLSFLDSQSKISSLLLVGQNGSGKSTLYTALEKIYMGYSSYSKLLSSDPDSYLSFGFKKGTNGGNGIWKLSYSLEGEELKKQINQDTPECSPLAVPAFFCSDVDIHEMKNDGVLFFWILKQMGYGRLNESYQLIGELIIQLKEKLEKVNQGVVFSESECKDLQEALLLYDKDKDSKEVEDNSQKLTEVSSYHRLFEKRWSELTDIPSKTETEENVIIPGVTEDDINEKSKNRLEEKRQKLVGLYCALYNIVKDMTNTGQKLNELNQLFDNQKEMNNLQAIGLKNVDKDSIATNIKLLEDVEQVLNELRIQLVKQFILEYGDIVSHIMSYFSNHGEEYTFNSVDDIEHIKLEIHANLKSEYVTTPHEYFNEFRFKLYCVAMKMAISFYWILQHRISAPIVIDDVFNANDFENSIKLEQFAYFMKKAYNEHVLLKGFDRSLQLIMMTHDDLVLQSFKRGYTGLNYADIGTMKIDQFPLVTGRLYRLEEIDEIYKDSKEAEMLKKKNSYKSIYQNV</sequence>
<dbReference type="RefSeq" id="WP_153137840.1">
    <property type="nucleotide sequence ID" value="NZ_JAHOFA010000018.1"/>
</dbReference>
<comment type="caution">
    <text evidence="1">The sequence shown here is derived from an EMBL/GenBank/DDBJ whole genome shotgun (WGS) entry which is preliminary data.</text>
</comment>
<dbReference type="Gene3D" id="3.40.50.300">
    <property type="entry name" value="P-loop containing nucleotide triphosphate hydrolases"/>
    <property type="match status" value="1"/>
</dbReference>
<dbReference type="InterPro" id="IPR027417">
    <property type="entry name" value="P-loop_NTPase"/>
</dbReference>
<dbReference type="SUPFAM" id="SSF52540">
    <property type="entry name" value="P-loop containing nucleoside triphosphate hydrolases"/>
    <property type="match status" value="1"/>
</dbReference>
<name>A0AA90VKS2_9BACT</name>
<evidence type="ECO:0000313" key="2">
    <source>
        <dbReference type="Proteomes" id="UP000421283"/>
    </source>
</evidence>
<dbReference type="AlphaFoldDB" id="A0AA90VKS2"/>
<dbReference type="Proteomes" id="UP000421283">
    <property type="component" value="Unassembled WGS sequence"/>
</dbReference>
<accession>A0AA90VKS2</accession>
<organism evidence="1 2">
    <name type="scientific">Segatella copri</name>
    <dbReference type="NCBI Taxonomy" id="165179"/>
    <lineage>
        <taxon>Bacteria</taxon>
        <taxon>Pseudomonadati</taxon>
        <taxon>Bacteroidota</taxon>
        <taxon>Bacteroidia</taxon>
        <taxon>Bacteroidales</taxon>
        <taxon>Prevotellaceae</taxon>
        <taxon>Segatella</taxon>
    </lineage>
</organism>
<proteinExistence type="predicted"/>